<reference evidence="10" key="1">
    <citation type="journal article" date="2023" name="Commun. Biol.">
        <title>Genome analysis of Parmales, the sister group of diatoms, reveals the evolutionary specialization of diatoms from phago-mixotrophs to photoautotrophs.</title>
        <authorList>
            <person name="Ban H."/>
            <person name="Sato S."/>
            <person name="Yoshikawa S."/>
            <person name="Yamada K."/>
            <person name="Nakamura Y."/>
            <person name="Ichinomiya M."/>
            <person name="Sato N."/>
            <person name="Blanc-Mathieu R."/>
            <person name="Endo H."/>
            <person name="Kuwata A."/>
            <person name="Ogata H."/>
        </authorList>
    </citation>
    <scope>NUCLEOTIDE SEQUENCE [LARGE SCALE GENOMIC DNA]</scope>
    <source>
        <strain evidence="10">NIES 3699</strain>
    </source>
</reference>
<keyword evidence="4" id="KW-0963">Cytoplasm</keyword>
<evidence type="ECO:0000256" key="2">
    <source>
        <dbReference type="ARBA" id="ARBA00010513"/>
    </source>
</evidence>
<evidence type="ECO:0000256" key="5">
    <source>
        <dbReference type="ARBA" id="ARBA00022553"/>
    </source>
</evidence>
<dbReference type="FunFam" id="2.60.40.790:FF:000001">
    <property type="entry name" value="Nuclear migration protein nudC"/>
    <property type="match status" value="1"/>
</dbReference>
<dbReference type="PROSITE" id="PS51203">
    <property type="entry name" value="CS"/>
    <property type="match status" value="1"/>
</dbReference>
<dbReference type="CDD" id="cd06467">
    <property type="entry name" value="p23_NUDC_like"/>
    <property type="match status" value="1"/>
</dbReference>
<dbReference type="GO" id="GO:0005737">
    <property type="term" value="C:cytoplasm"/>
    <property type="evidence" value="ECO:0007669"/>
    <property type="project" value="UniProtKB-SubCell"/>
</dbReference>
<comment type="subcellular location">
    <subcellularLocation>
        <location evidence="1">Cytoplasm</location>
    </subcellularLocation>
</comment>
<evidence type="ECO:0000256" key="1">
    <source>
        <dbReference type="ARBA" id="ARBA00004496"/>
    </source>
</evidence>
<comment type="caution">
    <text evidence="9">The sequence shown here is derived from an EMBL/GenBank/DDBJ whole genome shotgun (WGS) entry which is preliminary data.</text>
</comment>
<organism evidence="9 10">
    <name type="scientific">Triparma verrucosa</name>
    <dbReference type="NCBI Taxonomy" id="1606542"/>
    <lineage>
        <taxon>Eukaryota</taxon>
        <taxon>Sar</taxon>
        <taxon>Stramenopiles</taxon>
        <taxon>Ochrophyta</taxon>
        <taxon>Bolidophyceae</taxon>
        <taxon>Parmales</taxon>
        <taxon>Triparmaceae</taxon>
        <taxon>Triparma</taxon>
    </lineage>
</organism>
<dbReference type="Pfam" id="PF04969">
    <property type="entry name" value="CS"/>
    <property type="match status" value="1"/>
</dbReference>
<proteinExistence type="inferred from homology"/>
<evidence type="ECO:0000313" key="9">
    <source>
        <dbReference type="EMBL" id="GMI15283.1"/>
    </source>
</evidence>
<dbReference type="InterPro" id="IPR007052">
    <property type="entry name" value="CS_dom"/>
</dbReference>
<name>A0A9W7FNA0_9STRA</name>
<dbReference type="EMBL" id="BRXX01000517">
    <property type="protein sequence ID" value="GMI15283.1"/>
    <property type="molecule type" value="Genomic_DNA"/>
</dbReference>
<evidence type="ECO:0000259" key="8">
    <source>
        <dbReference type="PROSITE" id="PS51203"/>
    </source>
</evidence>
<evidence type="ECO:0000256" key="3">
    <source>
        <dbReference type="ARBA" id="ARBA00017641"/>
    </source>
</evidence>
<feature type="compositionally biased region" description="Basic and acidic residues" evidence="7">
    <location>
        <begin position="90"/>
        <end position="108"/>
    </location>
</feature>
<dbReference type="InterPro" id="IPR025934">
    <property type="entry name" value="NudC_N_dom"/>
</dbReference>
<dbReference type="GO" id="GO:0051082">
    <property type="term" value="F:unfolded protein binding"/>
    <property type="evidence" value="ECO:0007669"/>
    <property type="project" value="TreeGrafter"/>
</dbReference>
<dbReference type="PANTHER" id="PTHR12356">
    <property type="entry name" value="NUCLEAR MOVEMENT PROTEIN NUDC"/>
    <property type="match status" value="1"/>
</dbReference>
<dbReference type="GO" id="GO:0006457">
    <property type="term" value="P:protein folding"/>
    <property type="evidence" value="ECO:0007669"/>
    <property type="project" value="TreeGrafter"/>
</dbReference>
<dbReference type="SUPFAM" id="SSF49764">
    <property type="entry name" value="HSP20-like chaperones"/>
    <property type="match status" value="1"/>
</dbReference>
<dbReference type="Gene3D" id="2.60.40.790">
    <property type="match status" value="1"/>
</dbReference>
<evidence type="ECO:0000313" key="10">
    <source>
        <dbReference type="Proteomes" id="UP001165160"/>
    </source>
</evidence>
<keyword evidence="10" id="KW-1185">Reference proteome</keyword>
<feature type="domain" description="CS" evidence="8">
    <location>
        <begin position="184"/>
        <end position="273"/>
    </location>
</feature>
<accession>A0A9W7FNA0</accession>
<sequence>MANSNDDRFDGMFMNLAQQVRGIDPLLDTFFGFLRRKTDFFTGADDQQAMKKVMEALMKQKKFVDDDKKKAEEKKAKKAKEAAALKAKKEKKEKERLAKEAAKDKDDGVVELGSDGFDLDTVPAVAPAPAPAPASTQSPPNPPKTETKEKGDGGEGEGEGGGEGGKDEGEESDGEPPPPGNGGTVEGKYVWTQTLQELSLAVAVPPGTKGRDVNVVIGKSKLKIALKNGPTIVDAPLHKPIIIDDSFWTLEDGCQLQFSLSKSNQMEWWPCVCEGDPKINTQKVQPENSKLADLDGETRQTVEKMMFDQRQKAMGKPTADEQKKIDIMDKFKSQHPEMDFSKAKFT</sequence>
<feature type="compositionally biased region" description="Basic and acidic residues" evidence="7">
    <location>
        <begin position="64"/>
        <end position="83"/>
    </location>
</feature>
<dbReference type="AlphaFoldDB" id="A0A9W7FNA0"/>
<dbReference type="Proteomes" id="UP001165160">
    <property type="component" value="Unassembled WGS sequence"/>
</dbReference>
<keyword evidence="5" id="KW-0597">Phosphoprotein</keyword>
<dbReference type="PANTHER" id="PTHR12356:SF3">
    <property type="entry name" value="NUCLEAR MIGRATION PROTEIN NUDC"/>
    <property type="match status" value="1"/>
</dbReference>
<evidence type="ECO:0000256" key="4">
    <source>
        <dbReference type="ARBA" id="ARBA00022490"/>
    </source>
</evidence>
<gene>
    <name evidence="9" type="ORF">TrVE_jg10001</name>
</gene>
<dbReference type="Pfam" id="PF14050">
    <property type="entry name" value="Nudc_N"/>
    <property type="match status" value="1"/>
</dbReference>
<evidence type="ECO:0000256" key="7">
    <source>
        <dbReference type="SAM" id="MobiDB-lite"/>
    </source>
</evidence>
<protein>
    <recommendedName>
        <fullName evidence="3">Nuclear migration protein nudC</fullName>
    </recommendedName>
    <alternativeName>
        <fullName evidence="6">Nuclear distribution protein C homolog</fullName>
    </alternativeName>
</protein>
<feature type="region of interest" description="Disordered" evidence="7">
    <location>
        <begin position="64"/>
        <end position="186"/>
    </location>
</feature>
<evidence type="ECO:0000256" key="6">
    <source>
        <dbReference type="ARBA" id="ARBA00030427"/>
    </source>
</evidence>
<dbReference type="InterPro" id="IPR037898">
    <property type="entry name" value="NudC_fam"/>
</dbReference>
<dbReference type="InterPro" id="IPR008978">
    <property type="entry name" value="HSP20-like_chaperone"/>
</dbReference>
<comment type="similarity">
    <text evidence="2">Belongs to the nudC family.</text>
</comment>